<protein>
    <submittedName>
        <fullName evidence="1">Virulence protein</fullName>
    </submittedName>
</protein>
<dbReference type="PANTHER" id="PTHR35810">
    <property type="entry name" value="CYTOPLASMIC PROTEIN-RELATED"/>
    <property type="match status" value="1"/>
</dbReference>
<reference evidence="1 2" key="1">
    <citation type="submission" date="2018-12" db="EMBL/GenBank/DDBJ databases">
        <authorList>
            <consortium name="Pathogen Informatics"/>
        </authorList>
    </citation>
    <scope>NUCLEOTIDE SEQUENCE [LARGE SCALE GENOMIC DNA]</scope>
    <source>
        <strain evidence="1 2">NCTC13354</strain>
    </source>
</reference>
<dbReference type="EMBL" id="LR134476">
    <property type="protein sequence ID" value="VEI13284.1"/>
    <property type="molecule type" value="Genomic_DNA"/>
</dbReference>
<dbReference type="KEGG" id="tbw:NCTC13354_00996"/>
<gene>
    <name evidence="1" type="ORF">NCTC13354_00996</name>
</gene>
<evidence type="ECO:0000313" key="2">
    <source>
        <dbReference type="Proteomes" id="UP000269542"/>
    </source>
</evidence>
<evidence type="ECO:0000313" key="1">
    <source>
        <dbReference type="EMBL" id="VEI13284.1"/>
    </source>
</evidence>
<dbReference type="PANTHER" id="PTHR35810:SF1">
    <property type="entry name" value="CYTOPLASMIC PROTEIN"/>
    <property type="match status" value="1"/>
</dbReference>
<sequence>MSTGSELVFYQDESGVTQLQVRLEDETVWLSQAQMVELFQTSKSNVSEHISHVFEEGELEREATVRDFRTVRQEGSRVVERDITHYNLDVIISVGYRVKSLAGTRFRQWATAVLREYIIKGFTMDDARMASGPDAYWRELLERIRDIRSSERRLYQQVLDLYATSVDYDPKAEVSREFFATVQNKLHFAAHGHTAAELIFERADATQPFMGLTSFKGHQPKSSDVTVAKNYLSEEELSRLNLIVSAYFDAAELRAQMHQVTRMEDWLVHLDNMLVAMDAPVLENAGKRTKAQADAYAKAELAKYRESIADEPTPVERAYLDTIKAAQKQVEKE</sequence>
<keyword evidence="2" id="KW-1185">Reference proteome</keyword>
<proteinExistence type="predicted"/>
<dbReference type="PIRSF" id="PIRSF015268">
    <property type="entry name" value="Virulence_RhuM"/>
    <property type="match status" value="1"/>
</dbReference>
<dbReference type="Proteomes" id="UP000269542">
    <property type="component" value="Chromosome"/>
</dbReference>
<dbReference type="OrthoDB" id="9802752at2"/>
<dbReference type="Pfam" id="PF13310">
    <property type="entry name" value="Virulence_RhuM"/>
    <property type="match status" value="1"/>
</dbReference>
<organism evidence="1 2">
    <name type="scientific">Trueperella bialowiezensis</name>
    <dbReference type="NCBI Taxonomy" id="312285"/>
    <lineage>
        <taxon>Bacteria</taxon>
        <taxon>Bacillati</taxon>
        <taxon>Actinomycetota</taxon>
        <taxon>Actinomycetes</taxon>
        <taxon>Actinomycetales</taxon>
        <taxon>Actinomycetaceae</taxon>
        <taxon>Trueperella</taxon>
    </lineage>
</organism>
<dbReference type="RefSeq" id="WP_126416416.1">
    <property type="nucleotide sequence ID" value="NZ_LR134476.1"/>
</dbReference>
<dbReference type="InterPro" id="IPR011204">
    <property type="entry name" value="Virulence_RhuM-like"/>
</dbReference>
<accession>A0A448PEF9</accession>
<name>A0A448PEF9_9ACTO</name>
<dbReference type="AlphaFoldDB" id="A0A448PEF9"/>